<dbReference type="EMBL" id="QWDM01000002">
    <property type="protein sequence ID" value="RUT71923.1"/>
    <property type="molecule type" value="Genomic_DNA"/>
</dbReference>
<accession>A0A434AC29</accession>
<evidence type="ECO:0000313" key="1">
    <source>
        <dbReference type="EMBL" id="RUT71923.1"/>
    </source>
</evidence>
<dbReference type="AlphaFoldDB" id="A0A434AC29"/>
<dbReference type="OrthoDB" id="3251881at2"/>
<protein>
    <submittedName>
        <fullName evidence="1">Uncharacterized protein</fullName>
    </submittedName>
</protein>
<reference evidence="2" key="1">
    <citation type="journal article" date="2019" name="Syst. Appl. Microbiol.">
        <title>Flavobacterium circumlabens sp. nov. and Flavobacterium cupreum sp. nov., two psychrotrophic species isolated from Antarctic environmental samples.</title>
        <authorList>
            <person name="Kralova S."/>
            <person name="Busse H.-J."/>
            <person name="Svec P."/>
            <person name="Maslanova I."/>
            <person name="Stankova E."/>
            <person name="Bartak M."/>
            <person name="Sedlacek I."/>
        </authorList>
    </citation>
    <scope>NUCLEOTIDE SEQUENCE [LARGE SCALE GENOMIC DNA]</scope>
    <source>
        <strain evidence="2">CCM 8825</strain>
    </source>
</reference>
<evidence type="ECO:0000313" key="2">
    <source>
        <dbReference type="Proteomes" id="UP000288102"/>
    </source>
</evidence>
<comment type="caution">
    <text evidence="1">The sequence shown here is derived from an EMBL/GenBank/DDBJ whole genome shotgun (WGS) entry which is preliminary data.</text>
</comment>
<proteinExistence type="predicted"/>
<dbReference type="RefSeq" id="WP_127337169.1">
    <property type="nucleotide sequence ID" value="NZ_QWDM01000002.1"/>
</dbReference>
<keyword evidence="2" id="KW-1185">Reference proteome</keyword>
<dbReference type="Proteomes" id="UP000288102">
    <property type="component" value="Unassembled WGS sequence"/>
</dbReference>
<sequence length="320" mass="38044">MHITLISLDNWGFNNHIATALEKQGHNVHHINFNKYEYKYSSILYRAYNFFLKTFLKKNLKTMYFGKKIIENLKEIDKIQDLIVVIKGDFIDPKSVAELKKYGKKTIAYFNDNTHRCPKIIRVIPHFDEVYSFEKEDCKKYNLKFGTNWIYNSVCVTNEKPFEYQVFNIISQDKRLSILSKIASDLKAKNISHKFFVYNKKFQRRTSTIEFITNHIPLSEINEYISRSQVLLDINRKKQIGLTFRVFESIGLQKKLITTNSDIVNYDFYNPNNILVIDEKNPDIPVSFFEKEYQKIPEEIFNKYTLEGWIKNVVYNNISK</sequence>
<gene>
    <name evidence="1" type="ORF">D0817_04350</name>
</gene>
<organism evidence="1 2">
    <name type="scientific">Flavobacterium cupreum</name>
    <dbReference type="NCBI Taxonomy" id="2133766"/>
    <lineage>
        <taxon>Bacteria</taxon>
        <taxon>Pseudomonadati</taxon>
        <taxon>Bacteroidota</taxon>
        <taxon>Flavobacteriia</taxon>
        <taxon>Flavobacteriales</taxon>
        <taxon>Flavobacteriaceae</taxon>
        <taxon>Flavobacterium</taxon>
    </lineage>
</organism>
<name>A0A434AC29_9FLAO</name>